<protein>
    <submittedName>
        <fullName evidence="9">MFS transporter</fullName>
    </submittedName>
</protein>
<dbReference type="SUPFAM" id="SSF103473">
    <property type="entry name" value="MFS general substrate transporter"/>
    <property type="match status" value="1"/>
</dbReference>
<reference evidence="9 10" key="1">
    <citation type="submission" date="2020-04" db="EMBL/GenBank/DDBJ databases">
        <title>MicrobeNet Type strains.</title>
        <authorList>
            <person name="Nicholson A.C."/>
        </authorList>
    </citation>
    <scope>NUCLEOTIDE SEQUENCE [LARGE SCALE GENOMIC DNA]</scope>
    <source>
        <strain evidence="9 10">ATCC 23612</strain>
    </source>
</reference>
<evidence type="ECO:0000256" key="6">
    <source>
        <dbReference type="SAM" id="MobiDB-lite"/>
    </source>
</evidence>
<organism evidence="9 10">
    <name type="scientific">Nocardiopsis alborubida</name>
    <dbReference type="NCBI Taxonomy" id="146802"/>
    <lineage>
        <taxon>Bacteria</taxon>
        <taxon>Bacillati</taxon>
        <taxon>Actinomycetota</taxon>
        <taxon>Actinomycetes</taxon>
        <taxon>Streptosporangiales</taxon>
        <taxon>Nocardiopsidaceae</taxon>
        <taxon>Nocardiopsis</taxon>
    </lineage>
</organism>
<dbReference type="InterPro" id="IPR050495">
    <property type="entry name" value="ATG22/LtaA_families"/>
</dbReference>
<keyword evidence="3 7" id="KW-0812">Transmembrane</keyword>
<dbReference type="InterPro" id="IPR020846">
    <property type="entry name" value="MFS_dom"/>
</dbReference>
<evidence type="ECO:0000256" key="7">
    <source>
        <dbReference type="SAM" id="Phobius"/>
    </source>
</evidence>
<feature type="transmembrane region" description="Helical" evidence="7">
    <location>
        <begin position="216"/>
        <end position="236"/>
    </location>
</feature>
<evidence type="ECO:0000256" key="3">
    <source>
        <dbReference type="ARBA" id="ARBA00022692"/>
    </source>
</evidence>
<feature type="transmembrane region" description="Helical" evidence="7">
    <location>
        <begin position="88"/>
        <end position="109"/>
    </location>
</feature>
<dbReference type="Proteomes" id="UP000553209">
    <property type="component" value="Unassembled WGS sequence"/>
</dbReference>
<evidence type="ECO:0000313" key="10">
    <source>
        <dbReference type="Proteomes" id="UP000553209"/>
    </source>
</evidence>
<comment type="caution">
    <text evidence="9">The sequence shown here is derived from an EMBL/GenBank/DDBJ whole genome shotgun (WGS) entry which is preliminary data.</text>
</comment>
<feature type="transmembrane region" description="Helical" evidence="7">
    <location>
        <begin position="30"/>
        <end position="51"/>
    </location>
</feature>
<keyword evidence="5 7" id="KW-0472">Membrane</keyword>
<dbReference type="AlphaFoldDB" id="A0A7X6RTH0"/>
<feature type="compositionally biased region" description="Low complexity" evidence="6">
    <location>
        <begin position="1"/>
        <end position="18"/>
    </location>
</feature>
<feature type="transmembrane region" description="Helical" evidence="7">
    <location>
        <begin position="180"/>
        <end position="204"/>
    </location>
</feature>
<dbReference type="PANTHER" id="PTHR23519:SF1">
    <property type="entry name" value="AUTOPHAGY-RELATED PROTEIN 22"/>
    <property type="match status" value="1"/>
</dbReference>
<feature type="transmembrane region" description="Helical" evidence="7">
    <location>
        <begin position="121"/>
        <end position="139"/>
    </location>
</feature>
<feature type="domain" description="Major facilitator superfamily (MFS) profile" evidence="8">
    <location>
        <begin position="275"/>
        <end position="469"/>
    </location>
</feature>
<feature type="transmembrane region" description="Helical" evidence="7">
    <location>
        <begin position="431"/>
        <end position="450"/>
    </location>
</feature>
<name>A0A7X6RTH0_9ACTN</name>
<evidence type="ECO:0000256" key="5">
    <source>
        <dbReference type="ARBA" id="ARBA00023136"/>
    </source>
</evidence>
<gene>
    <name evidence="9" type="ORF">HGB44_27435</name>
</gene>
<evidence type="ECO:0000256" key="1">
    <source>
        <dbReference type="ARBA" id="ARBA00004651"/>
    </source>
</evidence>
<dbReference type="PANTHER" id="PTHR23519">
    <property type="entry name" value="AUTOPHAGY-RELATED PROTEIN 22"/>
    <property type="match status" value="1"/>
</dbReference>
<sequence length="469" mass="49847">MATTPPEADAAGAPSADPGQRRREQRGWYLYDWANSVFTTSVVTVLIGPYLSNLACVSAGAPDAASCLDPALSISPLGLDFLSLHPNALYPALTTVAILLQILCLPVVGSMADHSRHKKRWLLWLAVIGSACTVGLYFATDGYLVASVLFVLANLLYGLAGVVYNAFLPEVATADERDRVSVTGWGVGYLGGALLLAVHLGLVVGAPSLGLGTDDAARIAFASCGLWWAGFTVLALRPLRNRYGALAARGGGRPKVGRSLRQFGHTLKDMRRYPNTILFLLAFILFNDGVQAAIRYAAPFATQDLGLDQNVLIVTILIIQFVAFGGALLTGRVARVLGTKNTVLATLAVWSSLVAAAYFLPVGNVPLFVAMGVGIGLVLGGTQSLARSLYSQLIPRGREAEYFSLYQISDKGSSFLGSLTVTVAVSLTGGYRMAILSLIVFFVIGGLLLWRTRMREGILAVGNEVPRNL</sequence>
<feature type="transmembrane region" description="Helical" evidence="7">
    <location>
        <begin position="277"/>
        <end position="298"/>
    </location>
</feature>
<evidence type="ECO:0000256" key="2">
    <source>
        <dbReference type="ARBA" id="ARBA00022448"/>
    </source>
</evidence>
<evidence type="ECO:0000256" key="4">
    <source>
        <dbReference type="ARBA" id="ARBA00022989"/>
    </source>
</evidence>
<feature type="transmembrane region" description="Helical" evidence="7">
    <location>
        <begin position="145"/>
        <end position="168"/>
    </location>
</feature>
<keyword evidence="2" id="KW-0813">Transport</keyword>
<proteinExistence type="predicted"/>
<dbReference type="InterPro" id="IPR024671">
    <property type="entry name" value="Atg22-like"/>
</dbReference>
<keyword evidence="10" id="KW-1185">Reference proteome</keyword>
<accession>A0A7X6RTH0</accession>
<dbReference type="PROSITE" id="PS50850">
    <property type="entry name" value="MFS"/>
    <property type="match status" value="1"/>
</dbReference>
<evidence type="ECO:0000259" key="8">
    <source>
        <dbReference type="PROSITE" id="PS50850"/>
    </source>
</evidence>
<dbReference type="RefSeq" id="WP_061083532.1">
    <property type="nucleotide sequence ID" value="NZ_JAAXPG010000036.1"/>
</dbReference>
<dbReference type="GO" id="GO:0022857">
    <property type="term" value="F:transmembrane transporter activity"/>
    <property type="evidence" value="ECO:0007669"/>
    <property type="project" value="InterPro"/>
</dbReference>
<feature type="transmembrane region" description="Helical" evidence="7">
    <location>
        <begin position="310"/>
        <end position="330"/>
    </location>
</feature>
<dbReference type="Gene3D" id="1.20.1250.20">
    <property type="entry name" value="MFS general substrate transporter like domains"/>
    <property type="match status" value="2"/>
</dbReference>
<feature type="transmembrane region" description="Helical" evidence="7">
    <location>
        <begin position="342"/>
        <end position="361"/>
    </location>
</feature>
<dbReference type="Pfam" id="PF11700">
    <property type="entry name" value="ATG22"/>
    <property type="match status" value="1"/>
</dbReference>
<dbReference type="EMBL" id="JAAXPG010000036">
    <property type="protein sequence ID" value="NKZ01378.1"/>
    <property type="molecule type" value="Genomic_DNA"/>
</dbReference>
<comment type="subcellular location">
    <subcellularLocation>
        <location evidence="1">Cell membrane</location>
        <topology evidence="1">Multi-pass membrane protein</topology>
    </subcellularLocation>
</comment>
<evidence type="ECO:0000313" key="9">
    <source>
        <dbReference type="EMBL" id="NKZ01378.1"/>
    </source>
</evidence>
<feature type="region of interest" description="Disordered" evidence="6">
    <location>
        <begin position="1"/>
        <end position="21"/>
    </location>
</feature>
<keyword evidence="4 7" id="KW-1133">Transmembrane helix</keyword>
<dbReference type="InterPro" id="IPR036259">
    <property type="entry name" value="MFS_trans_sf"/>
</dbReference>
<dbReference type="GO" id="GO:0005886">
    <property type="term" value="C:plasma membrane"/>
    <property type="evidence" value="ECO:0007669"/>
    <property type="project" value="UniProtKB-SubCell"/>
</dbReference>